<proteinExistence type="predicted"/>
<name>A0ABX8IG73_9GAMM</name>
<protein>
    <submittedName>
        <fullName evidence="2">Oligosaccharide repeat unit polymerase</fullName>
    </submittedName>
</protein>
<evidence type="ECO:0000313" key="2">
    <source>
        <dbReference type="EMBL" id="QWV12179.1"/>
    </source>
</evidence>
<feature type="transmembrane region" description="Helical" evidence="1">
    <location>
        <begin position="368"/>
        <end position="390"/>
    </location>
</feature>
<feature type="transmembrane region" description="Helical" evidence="1">
    <location>
        <begin position="32"/>
        <end position="51"/>
    </location>
</feature>
<feature type="transmembrane region" description="Helical" evidence="1">
    <location>
        <begin position="154"/>
        <end position="173"/>
    </location>
</feature>
<dbReference type="EMBL" id="CP076686">
    <property type="protein sequence ID" value="QWV12179.1"/>
    <property type="molecule type" value="Genomic_DNA"/>
</dbReference>
<keyword evidence="1" id="KW-1133">Transmembrane helix</keyword>
<feature type="transmembrane region" description="Helical" evidence="1">
    <location>
        <begin position="179"/>
        <end position="198"/>
    </location>
</feature>
<dbReference type="Proteomes" id="UP000683442">
    <property type="component" value="Chromosome"/>
</dbReference>
<feature type="transmembrane region" description="Helical" evidence="1">
    <location>
        <begin position="335"/>
        <end position="361"/>
    </location>
</feature>
<reference evidence="2 3" key="1">
    <citation type="submission" date="2021-06" db="EMBL/GenBank/DDBJ databases">
        <title>Microbial metabolic specificity influences pelagic lipid remineralization.</title>
        <authorList>
            <person name="Behrendt L."/>
            <person name="Hunter J.E."/>
            <person name="Alcolombri U."/>
            <person name="Smriga S."/>
            <person name="Mincer T."/>
            <person name="Lowenstein D.P."/>
            <person name="Peaudecerf F.J."/>
            <person name="Fernandez V.I."/>
            <person name="Fredricks H."/>
            <person name="Almblad H."/>
            <person name="Harrison J.J."/>
            <person name="Stocker R."/>
            <person name="Van Mooy B.A.S."/>
        </authorList>
    </citation>
    <scope>NUCLEOTIDE SEQUENCE [LARGE SCALE GENOMIC DNA]</scope>
    <source>
        <strain evidence="2 3">HP15-B</strain>
    </source>
</reference>
<feature type="transmembrane region" description="Helical" evidence="1">
    <location>
        <begin position="72"/>
        <end position="92"/>
    </location>
</feature>
<keyword evidence="1" id="KW-0812">Transmembrane</keyword>
<keyword evidence="3" id="KW-1185">Reference proteome</keyword>
<organism evidence="2 3">
    <name type="scientific">Marinobacter adhaerens</name>
    <dbReference type="NCBI Taxonomy" id="1033846"/>
    <lineage>
        <taxon>Bacteria</taxon>
        <taxon>Pseudomonadati</taxon>
        <taxon>Pseudomonadota</taxon>
        <taxon>Gammaproteobacteria</taxon>
        <taxon>Pseudomonadales</taxon>
        <taxon>Marinobacteraceae</taxon>
        <taxon>Marinobacter</taxon>
    </lineage>
</organism>
<feature type="transmembrane region" description="Helical" evidence="1">
    <location>
        <begin position="396"/>
        <end position="416"/>
    </location>
</feature>
<feature type="transmembrane region" description="Helical" evidence="1">
    <location>
        <begin position="7"/>
        <end position="26"/>
    </location>
</feature>
<keyword evidence="1" id="KW-0472">Membrane</keyword>
<evidence type="ECO:0000313" key="3">
    <source>
        <dbReference type="Proteomes" id="UP000683442"/>
    </source>
</evidence>
<feature type="transmembrane region" description="Helical" evidence="1">
    <location>
        <begin position="210"/>
        <end position="227"/>
    </location>
</feature>
<dbReference type="GeneID" id="78560981"/>
<sequence>MIKHFIWVWVFYWVAFAFLPVSSLYTSVGEAFLLQLTFLVLVLFGFSWSWLAGIHYRAPMCGTRTPKSLHKAIQLSLIFSSVGTLCIIYDKIAIQGIDYSQGVAVAREAWRKEGIEREGGISSVFSMLGYLLSSGYYVAAVLLVAFGESLKRSFLYKGIFLVFILLMANSVLAGGRSNVLLVTVFVAGAITAVSGWSYRSLFPSKGLRSSVFVLVLFSFFYVLYVFSERAEATGIDVSAYVKHFLPYLGLRLAPWFSEVGGNGVLFDIINLLVLALSYITHSLATAAGIIENGPGDKVIVFLHPLNILSKLGIVARPDSSWFLSGRFPSLPAALFYQFGLFGFFVVSIFVGFLSAAARYFYIAFPSSIVAMSFYLMMYSILIISPLLLAIDFMSFPFVMFSFFLVAVISSASKFIARSLKF</sequence>
<dbReference type="RefSeq" id="WP_014577693.1">
    <property type="nucleotide sequence ID" value="NZ_CP076686.1"/>
</dbReference>
<gene>
    <name evidence="2" type="ORF">KQ249_16085</name>
</gene>
<feature type="transmembrane region" description="Helical" evidence="1">
    <location>
        <begin position="264"/>
        <end position="286"/>
    </location>
</feature>
<feature type="transmembrane region" description="Helical" evidence="1">
    <location>
        <begin position="127"/>
        <end position="147"/>
    </location>
</feature>
<evidence type="ECO:0000256" key="1">
    <source>
        <dbReference type="SAM" id="Phobius"/>
    </source>
</evidence>
<accession>A0ABX8IG73</accession>